<feature type="domain" description="RPAP1 N-terminal" evidence="4">
    <location>
        <begin position="136"/>
        <end position="179"/>
    </location>
</feature>
<feature type="compositionally biased region" description="Basic and acidic residues" evidence="2">
    <location>
        <begin position="178"/>
        <end position="192"/>
    </location>
</feature>
<feature type="domain" description="RPAP1 C-terminal" evidence="3">
    <location>
        <begin position="231"/>
        <end position="289"/>
    </location>
</feature>
<evidence type="ECO:0000313" key="5">
    <source>
        <dbReference type="EMBL" id="VAI77682.1"/>
    </source>
</evidence>
<evidence type="ECO:0000313" key="6">
    <source>
        <dbReference type="Proteomes" id="UP000324705"/>
    </source>
</evidence>
<dbReference type="Gramene" id="TRITD7Av1G197380.7">
    <property type="protein sequence ID" value="TRITD7Av1G197380.7"/>
    <property type="gene ID" value="TRITD7Av1G197380"/>
</dbReference>
<dbReference type="InterPro" id="IPR013930">
    <property type="entry name" value="RPAP1_N"/>
</dbReference>
<comment type="similarity">
    <text evidence="1">Belongs to the RPAP1 family.</text>
</comment>
<protein>
    <recommendedName>
        <fullName evidence="7">RNA polymerase II-associated protein 1 N-terminal domain-containing protein</fullName>
    </recommendedName>
</protein>
<dbReference type="PANTHER" id="PTHR47605">
    <property type="entry name" value="TRANSCRIPTIONAL ELONGATION REGULATOR MINIYO"/>
    <property type="match status" value="1"/>
</dbReference>
<reference evidence="5 6" key="1">
    <citation type="submission" date="2017-09" db="EMBL/GenBank/DDBJ databases">
        <authorList>
            <consortium name="International Durum Wheat Genome Sequencing Consortium (IDWGSC)"/>
            <person name="Milanesi L."/>
        </authorList>
    </citation>
    <scope>NUCLEOTIDE SEQUENCE [LARGE SCALE GENOMIC DNA]</scope>
    <source>
        <strain evidence="6">cv. Svevo</strain>
    </source>
</reference>
<feature type="region of interest" description="Disordered" evidence="2">
    <location>
        <begin position="175"/>
        <end position="216"/>
    </location>
</feature>
<keyword evidence="6" id="KW-1185">Reference proteome</keyword>
<dbReference type="Pfam" id="PF08621">
    <property type="entry name" value="RPAP1_N"/>
    <property type="match status" value="1"/>
</dbReference>
<dbReference type="Proteomes" id="UP000324705">
    <property type="component" value="Chromosome 7A"/>
</dbReference>
<evidence type="ECO:0000259" key="3">
    <source>
        <dbReference type="Pfam" id="PF08620"/>
    </source>
</evidence>
<evidence type="ECO:0000256" key="2">
    <source>
        <dbReference type="SAM" id="MobiDB-lite"/>
    </source>
</evidence>
<sequence length="388" mass="42422">MDVDDMDYQPAAVVAGPVRRKEKKGMDFSRWREFVADDVPPKRRQAKKDNTKKIDHVVEVTNVVGQVGERGLGGDGMEVDSGNGREALGPTGLVSDVLSKKLINAENGSMKGGAGVAELRGEGMQLDDGAPSIAAEINAENTARLAGMSAEEIAEAQADILNRMDPALVEVLRRRVREKSGGKKDEGKDKSRQTSGPRKTAKAIPGEHLTAGEQSAHSWKAWSERVERIRSCRFALDGDILGFQSSQEQSDGKKTHGESVAERDFLRTEGDPAAVGYTINEALALTRSGLQLLASVLNRALHNLHKMDLADNVEGANYAEKAYDWQAVWAYALGPEPELVLSLRMALDDNHESVVLTCAKVINVMLSYDMNESYFDFSERYLHSSCFS</sequence>
<dbReference type="PANTHER" id="PTHR47605:SF2">
    <property type="entry name" value="TRANSCRIPTIONAL ELONGATION REGULATOR MINIYO"/>
    <property type="match status" value="1"/>
</dbReference>
<proteinExistence type="inferred from homology"/>
<gene>
    <name evidence="5" type="ORF">TRITD_7Av1G197380</name>
</gene>
<evidence type="ECO:0000259" key="4">
    <source>
        <dbReference type="Pfam" id="PF08621"/>
    </source>
</evidence>
<accession>A0A9R1BQW7</accession>
<evidence type="ECO:0008006" key="7">
    <source>
        <dbReference type="Google" id="ProtNLM"/>
    </source>
</evidence>
<name>A0A9R1BQW7_TRITD</name>
<dbReference type="InterPro" id="IPR055326">
    <property type="entry name" value="MINIYO"/>
</dbReference>
<evidence type="ECO:0000256" key="1">
    <source>
        <dbReference type="ARBA" id="ARBA00009953"/>
    </source>
</evidence>
<organism evidence="5 6">
    <name type="scientific">Triticum turgidum subsp. durum</name>
    <name type="common">Durum wheat</name>
    <name type="synonym">Triticum durum</name>
    <dbReference type="NCBI Taxonomy" id="4567"/>
    <lineage>
        <taxon>Eukaryota</taxon>
        <taxon>Viridiplantae</taxon>
        <taxon>Streptophyta</taxon>
        <taxon>Embryophyta</taxon>
        <taxon>Tracheophyta</taxon>
        <taxon>Spermatophyta</taxon>
        <taxon>Magnoliopsida</taxon>
        <taxon>Liliopsida</taxon>
        <taxon>Poales</taxon>
        <taxon>Poaceae</taxon>
        <taxon>BOP clade</taxon>
        <taxon>Pooideae</taxon>
        <taxon>Triticodae</taxon>
        <taxon>Triticeae</taxon>
        <taxon>Triticinae</taxon>
        <taxon>Triticum</taxon>
    </lineage>
</organism>
<dbReference type="AlphaFoldDB" id="A0A9R1BQW7"/>
<dbReference type="EMBL" id="LT934123">
    <property type="protein sequence ID" value="VAI77682.1"/>
    <property type="molecule type" value="Genomic_DNA"/>
</dbReference>
<dbReference type="InterPro" id="IPR013929">
    <property type="entry name" value="RPAP1_C"/>
</dbReference>
<dbReference type="Pfam" id="PF08620">
    <property type="entry name" value="RPAP1_C"/>
    <property type="match status" value="1"/>
</dbReference>